<dbReference type="PANTHER" id="PTHR33434">
    <property type="entry name" value="DEGV DOMAIN-CONTAINING PROTEIN DR_1986-RELATED"/>
    <property type="match status" value="1"/>
</dbReference>
<evidence type="ECO:0000313" key="3">
    <source>
        <dbReference type="Proteomes" id="UP001500218"/>
    </source>
</evidence>
<dbReference type="NCBIfam" id="TIGR00762">
    <property type="entry name" value="DegV"/>
    <property type="match status" value="1"/>
</dbReference>
<keyword evidence="3" id="KW-1185">Reference proteome</keyword>
<dbReference type="InterPro" id="IPR043168">
    <property type="entry name" value="DegV_C"/>
</dbReference>
<keyword evidence="1" id="KW-0446">Lipid-binding</keyword>
<accession>A0ABP4YLI7</accession>
<dbReference type="InterPro" id="IPR003797">
    <property type="entry name" value="DegV"/>
</dbReference>
<dbReference type="RefSeq" id="WP_344136910.1">
    <property type="nucleotide sequence ID" value="NZ_BAAALT010000193.1"/>
</dbReference>
<evidence type="ECO:0000313" key="2">
    <source>
        <dbReference type="EMBL" id="GAA1822731.1"/>
    </source>
</evidence>
<dbReference type="PANTHER" id="PTHR33434:SF2">
    <property type="entry name" value="FATTY ACID-BINDING PROTEIN TM_1468"/>
    <property type="match status" value="1"/>
</dbReference>
<dbReference type="Pfam" id="PF02645">
    <property type="entry name" value="DegV"/>
    <property type="match status" value="1"/>
</dbReference>
<dbReference type="InterPro" id="IPR050270">
    <property type="entry name" value="DegV_domain_contain"/>
</dbReference>
<dbReference type="Gene3D" id="3.40.50.10170">
    <property type="match status" value="1"/>
</dbReference>
<comment type="caution">
    <text evidence="2">The sequence shown here is derived from an EMBL/GenBank/DDBJ whole genome shotgun (WGS) entry which is preliminary data.</text>
</comment>
<dbReference type="SUPFAM" id="SSF82549">
    <property type="entry name" value="DAK1/DegV-like"/>
    <property type="match status" value="1"/>
</dbReference>
<sequence>MPIAVVTDSTAYLPADLAARHHITVVPLTVSVSGRSGQEGTDITPADVARALSTRGEQVTTSRPGSEQFTRIYRELLDAGAEGVVSVHLAAGLSGTVDAATVAAAGFGDRVTVVDAGSAAMGVGFPAIAAASAAASGQDQAGVRAAALAAVARTSTLFYVDTLEHLRRGGRVGAASALLGTALAVKPILDVTGGQVRVREKVRTAGRALNRLVDLAVEAAGEGEADVAVHHLAAAARAEQVAAAMRAGLGDRLRSLLVSEVGAVVGAHVGPGLAGVVVHRVA</sequence>
<evidence type="ECO:0000256" key="1">
    <source>
        <dbReference type="ARBA" id="ARBA00023121"/>
    </source>
</evidence>
<gene>
    <name evidence="2" type="ORF">GCM10009682_48850</name>
</gene>
<organism evidence="2 3">
    <name type="scientific">Luedemannella flava</name>
    <dbReference type="NCBI Taxonomy" id="349316"/>
    <lineage>
        <taxon>Bacteria</taxon>
        <taxon>Bacillati</taxon>
        <taxon>Actinomycetota</taxon>
        <taxon>Actinomycetes</taxon>
        <taxon>Micromonosporales</taxon>
        <taxon>Micromonosporaceae</taxon>
        <taxon>Luedemannella</taxon>
    </lineage>
</organism>
<reference evidence="3" key="1">
    <citation type="journal article" date="2019" name="Int. J. Syst. Evol. Microbiol.">
        <title>The Global Catalogue of Microorganisms (GCM) 10K type strain sequencing project: providing services to taxonomists for standard genome sequencing and annotation.</title>
        <authorList>
            <consortium name="The Broad Institute Genomics Platform"/>
            <consortium name="The Broad Institute Genome Sequencing Center for Infectious Disease"/>
            <person name="Wu L."/>
            <person name="Ma J."/>
        </authorList>
    </citation>
    <scope>NUCLEOTIDE SEQUENCE [LARGE SCALE GENOMIC DNA]</scope>
    <source>
        <strain evidence="3">JCM 13250</strain>
    </source>
</reference>
<proteinExistence type="predicted"/>
<dbReference type="EMBL" id="BAAALT010000193">
    <property type="protein sequence ID" value="GAA1822731.1"/>
    <property type="molecule type" value="Genomic_DNA"/>
</dbReference>
<dbReference type="Proteomes" id="UP001500218">
    <property type="component" value="Unassembled WGS sequence"/>
</dbReference>
<protein>
    <submittedName>
        <fullName evidence="2">DegV family protein</fullName>
    </submittedName>
</protein>
<name>A0ABP4YLI7_9ACTN</name>
<dbReference type="Gene3D" id="3.30.1180.10">
    <property type="match status" value="1"/>
</dbReference>
<dbReference type="PROSITE" id="PS51482">
    <property type="entry name" value="DEGV"/>
    <property type="match status" value="1"/>
</dbReference>